<dbReference type="Pfam" id="PF02645">
    <property type="entry name" value="DegV"/>
    <property type="match status" value="1"/>
</dbReference>
<evidence type="ECO:0000313" key="2">
    <source>
        <dbReference type="EMBL" id="GAI28897.1"/>
    </source>
</evidence>
<accession>X1MB68</accession>
<feature type="non-terminal residue" evidence="2">
    <location>
        <position position="136"/>
    </location>
</feature>
<evidence type="ECO:0000256" key="1">
    <source>
        <dbReference type="ARBA" id="ARBA00023121"/>
    </source>
</evidence>
<dbReference type="InterPro" id="IPR050270">
    <property type="entry name" value="DegV_domain_contain"/>
</dbReference>
<dbReference type="Gene3D" id="3.40.50.10170">
    <property type="match status" value="1"/>
</dbReference>
<dbReference type="InterPro" id="IPR003797">
    <property type="entry name" value="DegV"/>
</dbReference>
<sequence>MTVKIVTDSSADLPPQLAQQLGITVVPLYVRFGSEVYRERVDISDDEFYQRLLHGPTHPVTIQPSPQDFVNAYQELSPEADGIVSIHISSKLSGTCNSALQGKEMTDKGCPIEVVDSQLVSVGLGLISMAAATVAK</sequence>
<dbReference type="NCBIfam" id="TIGR00762">
    <property type="entry name" value="DegV"/>
    <property type="match status" value="1"/>
</dbReference>
<dbReference type="SUPFAM" id="SSF82549">
    <property type="entry name" value="DAK1/DegV-like"/>
    <property type="match status" value="1"/>
</dbReference>
<proteinExistence type="predicted"/>
<dbReference type="PROSITE" id="PS51482">
    <property type="entry name" value="DEGV"/>
    <property type="match status" value="1"/>
</dbReference>
<organism evidence="2">
    <name type="scientific">marine sediment metagenome</name>
    <dbReference type="NCBI Taxonomy" id="412755"/>
    <lineage>
        <taxon>unclassified sequences</taxon>
        <taxon>metagenomes</taxon>
        <taxon>ecological metagenomes</taxon>
    </lineage>
</organism>
<protein>
    <recommendedName>
        <fullName evidence="3">DegV family protein</fullName>
    </recommendedName>
</protein>
<dbReference type="PANTHER" id="PTHR33434">
    <property type="entry name" value="DEGV DOMAIN-CONTAINING PROTEIN DR_1986-RELATED"/>
    <property type="match status" value="1"/>
</dbReference>
<dbReference type="PANTHER" id="PTHR33434:SF2">
    <property type="entry name" value="FATTY ACID-BINDING PROTEIN TM_1468"/>
    <property type="match status" value="1"/>
</dbReference>
<evidence type="ECO:0008006" key="3">
    <source>
        <dbReference type="Google" id="ProtNLM"/>
    </source>
</evidence>
<gene>
    <name evidence="2" type="ORF">S06H3_32384</name>
</gene>
<dbReference type="GO" id="GO:0008289">
    <property type="term" value="F:lipid binding"/>
    <property type="evidence" value="ECO:0007669"/>
    <property type="project" value="UniProtKB-KW"/>
</dbReference>
<dbReference type="EMBL" id="BARV01019253">
    <property type="protein sequence ID" value="GAI28897.1"/>
    <property type="molecule type" value="Genomic_DNA"/>
</dbReference>
<name>X1MB68_9ZZZZ</name>
<keyword evidence="1" id="KW-0446">Lipid-binding</keyword>
<reference evidence="2" key="1">
    <citation type="journal article" date="2014" name="Front. Microbiol.">
        <title>High frequency of phylogenetically diverse reductive dehalogenase-homologous genes in deep subseafloor sedimentary metagenomes.</title>
        <authorList>
            <person name="Kawai M."/>
            <person name="Futagami T."/>
            <person name="Toyoda A."/>
            <person name="Takaki Y."/>
            <person name="Nishi S."/>
            <person name="Hori S."/>
            <person name="Arai W."/>
            <person name="Tsubouchi T."/>
            <person name="Morono Y."/>
            <person name="Uchiyama I."/>
            <person name="Ito T."/>
            <person name="Fujiyama A."/>
            <person name="Inagaki F."/>
            <person name="Takami H."/>
        </authorList>
    </citation>
    <scope>NUCLEOTIDE SEQUENCE</scope>
    <source>
        <strain evidence="2">Expedition CK06-06</strain>
    </source>
</reference>
<comment type="caution">
    <text evidence="2">The sequence shown here is derived from an EMBL/GenBank/DDBJ whole genome shotgun (WGS) entry which is preliminary data.</text>
</comment>
<dbReference type="AlphaFoldDB" id="X1MB68"/>